<dbReference type="AlphaFoldDB" id="A0A7X8SRH9"/>
<sequence>MSIEVPIIILILAIPIYFLCNWFLKKRNIGDRKRRKYLAIFPTILISPIAYVGLICLWFISATYYPTNDFDKQVWESNPEKRYEMSENIIDSKILIGKTKQEIIDLLGNDFYSYNDNHIAYELGFVPRLFNIDSDLLDVYFENGKVIKVDQHGT</sequence>
<keyword evidence="1" id="KW-1133">Transmembrane helix</keyword>
<comment type="caution">
    <text evidence="2">The sequence shown here is derived from an EMBL/GenBank/DDBJ whole genome shotgun (WGS) entry which is preliminary data.</text>
</comment>
<evidence type="ECO:0000313" key="3">
    <source>
        <dbReference type="Proteomes" id="UP000585050"/>
    </source>
</evidence>
<gene>
    <name evidence="2" type="ORF">HGP29_28035</name>
</gene>
<protein>
    <recommendedName>
        <fullName evidence="4">Outer membrane protein assembly factor BamE</fullName>
    </recommendedName>
</protein>
<organism evidence="2 3">
    <name type="scientific">Flammeovirga agarivorans</name>
    <dbReference type="NCBI Taxonomy" id="2726742"/>
    <lineage>
        <taxon>Bacteria</taxon>
        <taxon>Pseudomonadati</taxon>
        <taxon>Bacteroidota</taxon>
        <taxon>Cytophagia</taxon>
        <taxon>Cytophagales</taxon>
        <taxon>Flammeovirgaceae</taxon>
        <taxon>Flammeovirga</taxon>
    </lineage>
</organism>
<feature type="transmembrane region" description="Helical" evidence="1">
    <location>
        <begin position="36"/>
        <end position="60"/>
    </location>
</feature>
<evidence type="ECO:0008006" key="4">
    <source>
        <dbReference type="Google" id="ProtNLM"/>
    </source>
</evidence>
<keyword evidence="3" id="KW-1185">Reference proteome</keyword>
<dbReference type="EMBL" id="JABAIL010000037">
    <property type="protein sequence ID" value="NLR95082.1"/>
    <property type="molecule type" value="Genomic_DNA"/>
</dbReference>
<evidence type="ECO:0000313" key="2">
    <source>
        <dbReference type="EMBL" id="NLR95082.1"/>
    </source>
</evidence>
<proteinExistence type="predicted"/>
<name>A0A7X8SRH9_9BACT</name>
<keyword evidence="1" id="KW-0472">Membrane</keyword>
<evidence type="ECO:0000256" key="1">
    <source>
        <dbReference type="SAM" id="Phobius"/>
    </source>
</evidence>
<accession>A0A7X8SRH9</accession>
<reference evidence="2 3" key="1">
    <citation type="submission" date="2020-04" db="EMBL/GenBank/DDBJ databases">
        <title>Flammeovirga sp. SR4, a novel species isolated from seawater.</title>
        <authorList>
            <person name="Wang X."/>
        </authorList>
    </citation>
    <scope>NUCLEOTIDE SEQUENCE [LARGE SCALE GENOMIC DNA]</scope>
    <source>
        <strain evidence="2 3">SR4</strain>
    </source>
</reference>
<keyword evidence="1" id="KW-0812">Transmembrane</keyword>
<feature type="transmembrane region" description="Helical" evidence="1">
    <location>
        <begin position="6"/>
        <end position="24"/>
    </location>
</feature>
<dbReference type="RefSeq" id="WP_168885787.1">
    <property type="nucleotide sequence ID" value="NZ_JABAIL010000037.1"/>
</dbReference>
<dbReference type="Proteomes" id="UP000585050">
    <property type="component" value="Unassembled WGS sequence"/>
</dbReference>